<dbReference type="PANTHER" id="PTHR30486">
    <property type="entry name" value="TWITCHING MOTILITY PROTEIN PILT"/>
    <property type="match status" value="1"/>
</dbReference>
<dbReference type="EMBL" id="VBPB01000014">
    <property type="protein sequence ID" value="TMQ74099.1"/>
    <property type="molecule type" value="Genomic_DNA"/>
</dbReference>
<name>A0A538UEF5_UNCEI</name>
<dbReference type="InterPro" id="IPR003593">
    <property type="entry name" value="AAA+_ATPase"/>
</dbReference>
<dbReference type="InterPro" id="IPR027417">
    <property type="entry name" value="P-loop_NTPase"/>
</dbReference>
<dbReference type="AlphaFoldDB" id="A0A538UEF5"/>
<sequence length="453" mass="50742">MNLRHRLGKTNGTTAANAPLLAVRPTESEPDRYQVIKKQLHREVISKLDLAMLEGLEEPQRRAQVEHLARRMLVETEIRLTRSDEERLITELLHDTFDLGPITPLLLDEEISDILVNTHRQVFVERLGRLELTSVSFRDDAHLRHVIDRIISRVGRRIDESTPLVDARLPDGSRVNAIIPPAALDGPILSIRRFRRRALSIDDLLGLGSLTAELAQFITGAVRARLNMLVTGGTGSGKTTLLNILSRYIPTEERIVTIEDSAELQLQQPHVVRLETRPPNIEGKGQINQRDLVRNALRMRPDRIVVGEVRGDEVLDMLQAMNTGHDGSMTTIHSNGARDALHRMENLVLMAGHSLPDRAIREQISSALEVIVHVSRLSDGTRRVLSVQEIVGMEGNVVTMQEIFRFVPTGTDAEGKYNGYFEATGLVPKCGERIQIAGVDLPLEIFERGRRTT</sequence>
<evidence type="ECO:0000313" key="4">
    <source>
        <dbReference type="Proteomes" id="UP000319771"/>
    </source>
</evidence>
<dbReference type="Gene3D" id="3.30.450.380">
    <property type="match status" value="1"/>
</dbReference>
<evidence type="ECO:0000313" key="3">
    <source>
        <dbReference type="EMBL" id="TMQ74099.1"/>
    </source>
</evidence>
<dbReference type="SMART" id="SM00382">
    <property type="entry name" value="AAA"/>
    <property type="match status" value="1"/>
</dbReference>
<gene>
    <name evidence="3" type="ORF">E6K81_01245</name>
</gene>
<evidence type="ECO:0000256" key="1">
    <source>
        <dbReference type="ARBA" id="ARBA00006611"/>
    </source>
</evidence>
<dbReference type="Proteomes" id="UP000319771">
    <property type="component" value="Unassembled WGS sequence"/>
</dbReference>
<feature type="domain" description="AAA+ ATPase" evidence="2">
    <location>
        <begin position="224"/>
        <end position="378"/>
    </location>
</feature>
<dbReference type="PANTHER" id="PTHR30486:SF15">
    <property type="entry name" value="TYPE II_IV SECRETION SYSTEM ATPASE"/>
    <property type="match status" value="1"/>
</dbReference>
<dbReference type="CDD" id="cd01130">
    <property type="entry name" value="VirB11-like_ATPase"/>
    <property type="match status" value="1"/>
</dbReference>
<reference evidence="3 4" key="1">
    <citation type="journal article" date="2019" name="Nat. Microbiol.">
        <title>Mediterranean grassland soil C-N compound turnover is dependent on rainfall and depth, and is mediated by genomically divergent microorganisms.</title>
        <authorList>
            <person name="Diamond S."/>
            <person name="Andeer P.F."/>
            <person name="Li Z."/>
            <person name="Crits-Christoph A."/>
            <person name="Burstein D."/>
            <person name="Anantharaman K."/>
            <person name="Lane K.R."/>
            <person name="Thomas B.C."/>
            <person name="Pan C."/>
            <person name="Northen T.R."/>
            <person name="Banfield J.F."/>
        </authorList>
    </citation>
    <scope>NUCLEOTIDE SEQUENCE [LARGE SCALE GENOMIC DNA]</scope>
    <source>
        <strain evidence="3">WS_11</strain>
    </source>
</reference>
<dbReference type="GO" id="GO:0016887">
    <property type="term" value="F:ATP hydrolysis activity"/>
    <property type="evidence" value="ECO:0007669"/>
    <property type="project" value="InterPro"/>
</dbReference>
<dbReference type="InterPro" id="IPR001482">
    <property type="entry name" value="T2SS/T4SS_dom"/>
</dbReference>
<dbReference type="Pfam" id="PF00437">
    <property type="entry name" value="T2SSE"/>
    <property type="match status" value="1"/>
</dbReference>
<proteinExistence type="inferred from homology"/>
<comment type="caution">
    <text evidence="3">The sequence shown here is derived from an EMBL/GenBank/DDBJ whole genome shotgun (WGS) entry which is preliminary data.</text>
</comment>
<dbReference type="InterPro" id="IPR050921">
    <property type="entry name" value="T4SS_GSP_E_ATPase"/>
</dbReference>
<dbReference type="SUPFAM" id="SSF52540">
    <property type="entry name" value="P-loop containing nucleoside triphosphate hydrolases"/>
    <property type="match status" value="1"/>
</dbReference>
<comment type="similarity">
    <text evidence="1">Belongs to the GSP E family.</text>
</comment>
<accession>A0A538UEF5</accession>
<evidence type="ECO:0000259" key="2">
    <source>
        <dbReference type="SMART" id="SM00382"/>
    </source>
</evidence>
<dbReference type="Gene3D" id="3.40.50.300">
    <property type="entry name" value="P-loop containing nucleotide triphosphate hydrolases"/>
    <property type="match status" value="1"/>
</dbReference>
<protein>
    <submittedName>
        <fullName evidence="3">CpaF family protein</fullName>
    </submittedName>
</protein>
<organism evidence="3 4">
    <name type="scientific">Eiseniibacteriota bacterium</name>
    <dbReference type="NCBI Taxonomy" id="2212470"/>
    <lineage>
        <taxon>Bacteria</taxon>
        <taxon>Candidatus Eiseniibacteriota</taxon>
    </lineage>
</organism>